<dbReference type="Proteomes" id="UP001065549">
    <property type="component" value="Unassembled WGS sequence"/>
</dbReference>
<evidence type="ECO:0000313" key="3">
    <source>
        <dbReference type="EMBL" id="MCU7380978.1"/>
    </source>
</evidence>
<sequence length="199" mass="22267">MKKEEFVALGIDEKMAEKAAAESKKELDGAYVPKDRFNEVNESRKQLETTVKDYEGQLETLKASAGDNEALKVQIAELQEQNKKKDEEHQEELKNIKLTNAIKLILAESAQDSDLVASLINKEQLILGEDGKVTGLEEQIKTLKQEKAFLFKEEKKEPEKPLPGFVVGAKSQQQKTLEPGDNVNMKDAIAAKIQAQTEQ</sequence>
<name>A0A9J6QZU8_9FIRM</name>
<organism evidence="3 4">
    <name type="scientific">Hominibacterium faecale</name>
    <dbReference type="NCBI Taxonomy" id="2839743"/>
    <lineage>
        <taxon>Bacteria</taxon>
        <taxon>Bacillati</taxon>
        <taxon>Bacillota</taxon>
        <taxon>Clostridia</taxon>
        <taxon>Peptostreptococcales</taxon>
        <taxon>Anaerovoracaceae</taxon>
        <taxon>Hominibacterium</taxon>
    </lineage>
</organism>
<dbReference type="RefSeq" id="WP_269478882.1">
    <property type="nucleotide sequence ID" value="NZ_JAOSHN010000018.1"/>
</dbReference>
<keyword evidence="4" id="KW-1185">Reference proteome</keyword>
<dbReference type="InterPro" id="IPR009636">
    <property type="entry name" value="SCAF"/>
</dbReference>
<feature type="coiled-coil region" evidence="1">
    <location>
        <begin position="37"/>
        <end position="95"/>
    </location>
</feature>
<evidence type="ECO:0000256" key="1">
    <source>
        <dbReference type="SAM" id="Coils"/>
    </source>
</evidence>
<dbReference type="Pfam" id="PF06810">
    <property type="entry name" value="Phage_scaffold"/>
    <property type="match status" value="1"/>
</dbReference>
<feature type="region of interest" description="Disordered" evidence="2">
    <location>
        <begin position="154"/>
        <end position="182"/>
    </location>
</feature>
<gene>
    <name evidence="3" type="ORF">OBO34_21935</name>
</gene>
<evidence type="ECO:0000313" key="4">
    <source>
        <dbReference type="Proteomes" id="UP001065549"/>
    </source>
</evidence>
<proteinExistence type="predicted"/>
<evidence type="ECO:0000256" key="2">
    <source>
        <dbReference type="SAM" id="MobiDB-lite"/>
    </source>
</evidence>
<accession>A0A9J6QZU8</accession>
<reference evidence="3" key="1">
    <citation type="submission" date="2022-09" db="EMBL/GenBank/DDBJ databases">
        <title>Culturomic study of gut microbiota in children with autism spectrum disorder.</title>
        <authorList>
            <person name="Efimov B.A."/>
            <person name="Chaplin A.V."/>
            <person name="Sokolova S.R."/>
            <person name="Pikina A.P."/>
            <person name="Korzhanova M."/>
            <person name="Belova V."/>
            <person name="Korostin D."/>
        </authorList>
    </citation>
    <scope>NUCLEOTIDE SEQUENCE</scope>
    <source>
        <strain evidence="3">ASD5510</strain>
    </source>
</reference>
<protein>
    <submittedName>
        <fullName evidence="3">Phage scaffolding protein</fullName>
    </submittedName>
</protein>
<dbReference type="AlphaFoldDB" id="A0A9J6QZU8"/>
<keyword evidence="1" id="KW-0175">Coiled coil</keyword>
<dbReference type="EMBL" id="JAOSHN010000018">
    <property type="protein sequence ID" value="MCU7380978.1"/>
    <property type="molecule type" value="Genomic_DNA"/>
</dbReference>
<comment type="caution">
    <text evidence="3">The sequence shown here is derived from an EMBL/GenBank/DDBJ whole genome shotgun (WGS) entry which is preliminary data.</text>
</comment>